<reference evidence="3" key="1">
    <citation type="submission" date="2022-11" db="UniProtKB">
        <authorList>
            <consortium name="WormBaseParasite"/>
        </authorList>
    </citation>
    <scope>IDENTIFICATION</scope>
</reference>
<name>A0A915KX67_ROMCU</name>
<dbReference type="AlphaFoldDB" id="A0A915KX67"/>
<proteinExistence type="predicted"/>
<protein>
    <submittedName>
        <fullName evidence="3">Uncharacterized protein</fullName>
    </submittedName>
</protein>
<evidence type="ECO:0000313" key="3">
    <source>
        <dbReference type="WBParaSite" id="nRc.2.0.1.t43547-RA"/>
    </source>
</evidence>
<accession>A0A915KX67</accession>
<evidence type="ECO:0000256" key="1">
    <source>
        <dbReference type="SAM" id="Phobius"/>
    </source>
</evidence>
<dbReference type="WBParaSite" id="nRc.2.0.1.t43547-RA">
    <property type="protein sequence ID" value="nRc.2.0.1.t43547-RA"/>
    <property type="gene ID" value="nRc.2.0.1.g43547"/>
</dbReference>
<keyword evidence="2" id="KW-1185">Reference proteome</keyword>
<feature type="transmembrane region" description="Helical" evidence="1">
    <location>
        <begin position="104"/>
        <end position="123"/>
    </location>
</feature>
<dbReference type="Proteomes" id="UP000887565">
    <property type="component" value="Unplaced"/>
</dbReference>
<organism evidence="2 3">
    <name type="scientific">Romanomermis culicivorax</name>
    <name type="common">Nematode worm</name>
    <dbReference type="NCBI Taxonomy" id="13658"/>
    <lineage>
        <taxon>Eukaryota</taxon>
        <taxon>Metazoa</taxon>
        <taxon>Ecdysozoa</taxon>
        <taxon>Nematoda</taxon>
        <taxon>Enoplea</taxon>
        <taxon>Dorylaimia</taxon>
        <taxon>Mermithida</taxon>
        <taxon>Mermithoidea</taxon>
        <taxon>Mermithidae</taxon>
        <taxon>Romanomermis</taxon>
    </lineage>
</organism>
<sequence>MNMSIRLETGTLRLPSLRSDQLSKPSNGKGALKFQQAVVEVVAVTNLNISIPMGYMFRPGAAMSNTLESDYGRIFKRTELEFCGAMVEIGHYFKVEPIKFTRSLIVATLLVVVYINSVVVDAAPQKVKSRGLRLCPAGGPSFSMAWSLACEVKRKKRGEKMEIRGEQSHKKQTD</sequence>
<keyword evidence="1" id="KW-0472">Membrane</keyword>
<keyword evidence="1" id="KW-0812">Transmembrane</keyword>
<keyword evidence="1" id="KW-1133">Transmembrane helix</keyword>
<evidence type="ECO:0000313" key="2">
    <source>
        <dbReference type="Proteomes" id="UP000887565"/>
    </source>
</evidence>